<evidence type="ECO:0000313" key="14">
    <source>
        <dbReference type="Proteomes" id="UP001556709"/>
    </source>
</evidence>
<dbReference type="RefSeq" id="WP_367957968.1">
    <property type="nucleotide sequence ID" value="NZ_JBAKFK010000001.1"/>
</dbReference>
<keyword evidence="1 10" id="KW-1003">Cell membrane</keyword>
<keyword evidence="2 10" id="KW-0132">Cell division</keyword>
<name>A0ABV3TBB3_9GAMM</name>
<feature type="binding site" evidence="10">
    <location>
        <position position="191"/>
    </location>
    <ligand>
        <name>UDP-N-acetyl-alpha-D-glucosamine</name>
        <dbReference type="ChEBI" id="CHEBI:57705"/>
    </ligand>
</feature>
<keyword evidence="6 10" id="KW-0573">Peptidoglycan synthesis</keyword>
<comment type="catalytic activity">
    <reaction evidence="10">
        <text>di-trans,octa-cis-undecaprenyl diphospho-N-acetyl-alpha-D-muramoyl-L-alanyl-D-glutamyl-meso-2,6-diaminopimeloyl-D-alanyl-D-alanine + UDP-N-acetyl-alpha-D-glucosamine = di-trans,octa-cis-undecaprenyl diphospho-[N-acetyl-alpha-D-glucosaminyl-(1-&gt;4)]-N-acetyl-alpha-D-muramoyl-L-alanyl-D-glutamyl-meso-2,6-diaminopimeloyl-D-alanyl-D-alanine + UDP + H(+)</text>
        <dbReference type="Rhea" id="RHEA:31227"/>
        <dbReference type="ChEBI" id="CHEBI:15378"/>
        <dbReference type="ChEBI" id="CHEBI:57705"/>
        <dbReference type="ChEBI" id="CHEBI:58223"/>
        <dbReference type="ChEBI" id="CHEBI:61387"/>
        <dbReference type="ChEBI" id="CHEBI:61388"/>
        <dbReference type="EC" id="2.4.1.227"/>
    </reaction>
</comment>
<dbReference type="PANTHER" id="PTHR21015">
    <property type="entry name" value="UDP-N-ACETYLGLUCOSAMINE--N-ACETYLMURAMYL-(PENTAPEPTIDE) PYROPHOSPHORYL-UNDECAPRENOL N-ACETYLGLUCOSAMINE TRANSFERASE 1"/>
    <property type="match status" value="1"/>
</dbReference>
<keyword evidence="5 10" id="KW-0133">Cell shape</keyword>
<evidence type="ECO:0000256" key="9">
    <source>
        <dbReference type="ARBA" id="ARBA00023316"/>
    </source>
</evidence>
<comment type="similarity">
    <text evidence="10">Belongs to the glycosyltransferase 28 family. MurG subfamily.</text>
</comment>
<keyword evidence="4 10" id="KW-0808">Transferase</keyword>
<evidence type="ECO:0000256" key="2">
    <source>
        <dbReference type="ARBA" id="ARBA00022618"/>
    </source>
</evidence>
<feature type="domain" description="Glycosyl transferase family 28 C-terminal" evidence="12">
    <location>
        <begin position="185"/>
        <end position="348"/>
    </location>
</feature>
<keyword evidence="8 10" id="KW-0131">Cell cycle</keyword>
<keyword evidence="7 10" id="KW-0472">Membrane</keyword>
<dbReference type="CDD" id="cd03785">
    <property type="entry name" value="GT28_MurG"/>
    <property type="match status" value="1"/>
</dbReference>
<dbReference type="Proteomes" id="UP001556709">
    <property type="component" value="Unassembled WGS sequence"/>
</dbReference>
<comment type="subcellular location">
    <subcellularLocation>
        <location evidence="10">Cell membrane</location>
        <topology evidence="10">Peripheral membrane protein</topology>
        <orientation evidence="10">Cytoplasmic side</orientation>
    </subcellularLocation>
</comment>
<dbReference type="Pfam" id="PF04101">
    <property type="entry name" value="Glyco_tran_28_C"/>
    <property type="match status" value="1"/>
</dbReference>
<evidence type="ECO:0000259" key="11">
    <source>
        <dbReference type="Pfam" id="PF03033"/>
    </source>
</evidence>
<dbReference type="InterPro" id="IPR007235">
    <property type="entry name" value="Glyco_trans_28_C"/>
</dbReference>
<feature type="binding site" evidence="10">
    <location>
        <begin position="13"/>
        <end position="15"/>
    </location>
    <ligand>
        <name>UDP-N-acetyl-alpha-D-glucosamine</name>
        <dbReference type="ChEBI" id="CHEBI:57705"/>
    </ligand>
</feature>
<sequence>MSGQTVFIAAGGTGGHVFPALAVAQALTRRGVEVVWLGTAHGLEARIVPEAGLTFARLPVRGLRGNGPVGWLKAPLSILRAMVMTMGLIRRHGTGVMLGMGGYVTGPAGVAAWLCRCPLVIHEQNAISGMTNRWLARIARRVLTGLGATFEGKPGEFVGNPVRPDIAALDPPGERYPQHPQPPCVLVLGGSLGALTLNRVVPAALARLPEAQRPVVMHQAGERTIDDARQAYDQAGVEADLRVFIDDVATVYERADLVICRAGALTVSELAAAGLAAILVPFPHAVDDHQTANGQWLVDAGAAEMIANHQLTPEALAQRLSVLLPDREALTRRAEAARALGRPRAAEQVADICLEVAA</sequence>
<evidence type="ECO:0000256" key="10">
    <source>
        <dbReference type="HAMAP-Rule" id="MF_00033"/>
    </source>
</evidence>
<feature type="binding site" evidence="10">
    <location>
        <position position="125"/>
    </location>
    <ligand>
        <name>UDP-N-acetyl-alpha-D-glucosamine</name>
        <dbReference type="ChEBI" id="CHEBI:57705"/>
    </ligand>
</feature>
<dbReference type="InterPro" id="IPR004276">
    <property type="entry name" value="GlycoTrans_28_N"/>
</dbReference>
<protein>
    <recommendedName>
        <fullName evidence="10">UDP-N-acetylglucosamine--N-acetylmuramyl-(pentapeptide) pyrophosphoryl-undecaprenol N-acetylglucosamine transferase</fullName>
        <ecNumber evidence="10">2.4.1.227</ecNumber>
    </recommendedName>
    <alternativeName>
        <fullName evidence="10">Undecaprenyl-PP-MurNAc-pentapeptide-UDPGlcNAc GlcNAc transferase</fullName>
    </alternativeName>
</protein>
<dbReference type="Gene3D" id="3.40.50.2000">
    <property type="entry name" value="Glycogen Phosphorylase B"/>
    <property type="match status" value="2"/>
</dbReference>
<keyword evidence="3 10" id="KW-0328">Glycosyltransferase</keyword>
<dbReference type="HAMAP" id="MF_00033">
    <property type="entry name" value="MurG"/>
    <property type="match status" value="1"/>
</dbReference>
<comment type="function">
    <text evidence="10">Cell wall formation. Catalyzes the transfer of a GlcNAc subunit on undecaprenyl-pyrophosphoryl-MurNAc-pentapeptide (lipid intermediate I) to form undecaprenyl-pyrophosphoryl-MurNAc-(pentapeptide)GlcNAc (lipid intermediate II).</text>
</comment>
<evidence type="ECO:0000259" key="12">
    <source>
        <dbReference type="Pfam" id="PF04101"/>
    </source>
</evidence>
<dbReference type="Pfam" id="PF03033">
    <property type="entry name" value="Glyco_transf_28"/>
    <property type="match status" value="1"/>
</dbReference>
<evidence type="ECO:0000256" key="5">
    <source>
        <dbReference type="ARBA" id="ARBA00022960"/>
    </source>
</evidence>
<dbReference type="SUPFAM" id="SSF53756">
    <property type="entry name" value="UDP-Glycosyltransferase/glycogen phosphorylase"/>
    <property type="match status" value="1"/>
</dbReference>
<reference evidence="13 14" key="1">
    <citation type="submission" date="2024-02" db="EMBL/GenBank/DDBJ databases">
        <title>New especies of Spiribacter isolated from saline water.</title>
        <authorList>
            <person name="Leon M.J."/>
            <person name="De La Haba R."/>
            <person name="Sanchez-Porro C."/>
            <person name="Ventosa A."/>
        </authorList>
    </citation>
    <scope>NUCLEOTIDE SEQUENCE [LARGE SCALE GENOMIC DNA]</scope>
    <source>
        <strain evidence="14">ag22IC6-390</strain>
    </source>
</reference>
<evidence type="ECO:0000256" key="3">
    <source>
        <dbReference type="ARBA" id="ARBA00022676"/>
    </source>
</evidence>
<comment type="caution">
    <text evidence="13">The sequence shown here is derived from an EMBL/GenBank/DDBJ whole genome shotgun (WGS) entry which is preliminary data.</text>
</comment>
<evidence type="ECO:0000256" key="1">
    <source>
        <dbReference type="ARBA" id="ARBA00022475"/>
    </source>
</evidence>
<accession>A0ABV3TBB3</accession>
<organism evidence="13 14">
    <name type="scientific">Spiribacter pallidus</name>
    <dbReference type="NCBI Taxonomy" id="1987936"/>
    <lineage>
        <taxon>Bacteria</taxon>
        <taxon>Pseudomonadati</taxon>
        <taxon>Pseudomonadota</taxon>
        <taxon>Gammaproteobacteria</taxon>
        <taxon>Chromatiales</taxon>
        <taxon>Ectothiorhodospiraceae</taxon>
        <taxon>Spiribacter</taxon>
    </lineage>
</organism>
<comment type="pathway">
    <text evidence="10">Cell wall biogenesis; peptidoglycan biosynthesis.</text>
</comment>
<feature type="binding site" evidence="10">
    <location>
        <position position="290"/>
    </location>
    <ligand>
        <name>UDP-N-acetyl-alpha-D-glucosamine</name>
        <dbReference type="ChEBI" id="CHEBI:57705"/>
    </ligand>
</feature>
<evidence type="ECO:0000313" key="13">
    <source>
        <dbReference type="EMBL" id="MEX0468531.1"/>
    </source>
</evidence>
<feature type="domain" description="Glycosyltransferase family 28 N-terminal" evidence="11">
    <location>
        <begin position="6"/>
        <end position="143"/>
    </location>
</feature>
<dbReference type="NCBIfam" id="TIGR01133">
    <property type="entry name" value="murG"/>
    <property type="match status" value="1"/>
</dbReference>
<keyword evidence="9 10" id="KW-0961">Cell wall biogenesis/degradation</keyword>
<gene>
    <name evidence="10 13" type="primary">murG</name>
    <name evidence="13" type="ORF">V6X73_02105</name>
</gene>
<feature type="binding site" evidence="10">
    <location>
        <position position="163"/>
    </location>
    <ligand>
        <name>UDP-N-acetyl-alpha-D-glucosamine</name>
        <dbReference type="ChEBI" id="CHEBI:57705"/>
    </ligand>
</feature>
<dbReference type="EC" id="2.4.1.227" evidence="10"/>
<evidence type="ECO:0000256" key="4">
    <source>
        <dbReference type="ARBA" id="ARBA00022679"/>
    </source>
</evidence>
<evidence type="ECO:0000256" key="7">
    <source>
        <dbReference type="ARBA" id="ARBA00023136"/>
    </source>
</evidence>
<dbReference type="PANTHER" id="PTHR21015:SF22">
    <property type="entry name" value="GLYCOSYLTRANSFERASE"/>
    <property type="match status" value="1"/>
</dbReference>
<keyword evidence="14" id="KW-1185">Reference proteome</keyword>
<dbReference type="EMBL" id="JBAKFM010000001">
    <property type="protein sequence ID" value="MEX0468531.1"/>
    <property type="molecule type" value="Genomic_DNA"/>
</dbReference>
<feature type="binding site" evidence="10">
    <location>
        <position position="245"/>
    </location>
    <ligand>
        <name>UDP-N-acetyl-alpha-D-glucosamine</name>
        <dbReference type="ChEBI" id="CHEBI:57705"/>
    </ligand>
</feature>
<feature type="binding site" evidence="10">
    <location>
        <begin position="264"/>
        <end position="269"/>
    </location>
    <ligand>
        <name>UDP-N-acetyl-alpha-D-glucosamine</name>
        <dbReference type="ChEBI" id="CHEBI:57705"/>
    </ligand>
</feature>
<proteinExistence type="inferred from homology"/>
<dbReference type="InterPro" id="IPR006009">
    <property type="entry name" value="GlcNAc_MurG"/>
</dbReference>
<evidence type="ECO:0000256" key="8">
    <source>
        <dbReference type="ARBA" id="ARBA00023306"/>
    </source>
</evidence>
<evidence type="ECO:0000256" key="6">
    <source>
        <dbReference type="ARBA" id="ARBA00022984"/>
    </source>
</evidence>
<dbReference type="GO" id="GO:0016757">
    <property type="term" value="F:glycosyltransferase activity"/>
    <property type="evidence" value="ECO:0007669"/>
    <property type="project" value="UniProtKB-KW"/>
</dbReference>